<evidence type="ECO:0000313" key="4">
    <source>
        <dbReference type="Proteomes" id="UP000603453"/>
    </source>
</evidence>
<sequence length="206" mass="23382">MLLLNYAVLFSLLLIVVTAQPVSTLQSIQVAAQLARKIVSDAGRGTILTLMDESVSSEFSGFPFGIMEYYSDKCSEDGNLLLFMSDLQMSARNMHQDSERVGFTVNALKDYNPYFGNHSTPVQQPRFTLFGKMERVPESKSEEAMSCFTETHPEAKPWRKFHDFNFYEFQVKGMYYVGGFGGMNYIGWIPAEIYHDAKSPSFLIQN</sequence>
<dbReference type="InterPro" id="IPR012349">
    <property type="entry name" value="Split_barrel_FMN-bd"/>
</dbReference>
<dbReference type="PANTHER" id="PTHR37273:SF1">
    <property type="entry name" value="ADL397C-AP"/>
    <property type="match status" value="1"/>
</dbReference>
<dbReference type="InterPro" id="IPR055343">
    <property type="entry name" value="CREG_beta-barrel"/>
</dbReference>
<evidence type="ECO:0000259" key="2">
    <source>
        <dbReference type="Pfam" id="PF13883"/>
    </source>
</evidence>
<dbReference type="OrthoDB" id="2138282at2759"/>
<dbReference type="PANTHER" id="PTHR37273">
    <property type="entry name" value="CHROMOSOME 8, WHOLE GENOME SHOTGUN SEQUENCE"/>
    <property type="match status" value="1"/>
</dbReference>
<dbReference type="EMBL" id="JAEPRD010000173">
    <property type="protein sequence ID" value="KAG2195315.1"/>
    <property type="molecule type" value="Genomic_DNA"/>
</dbReference>
<feature type="chain" id="PRO_5034179066" description="CREG-like beta-barrel domain-containing protein" evidence="1">
    <location>
        <begin position="20"/>
        <end position="206"/>
    </location>
</feature>
<protein>
    <recommendedName>
        <fullName evidence="2">CREG-like beta-barrel domain-containing protein</fullName>
    </recommendedName>
</protein>
<comment type="caution">
    <text evidence="3">The sequence shown here is derived from an EMBL/GenBank/DDBJ whole genome shotgun (WGS) entry which is preliminary data.</text>
</comment>
<name>A0A8H7QPB7_9FUNG</name>
<feature type="domain" description="CREG-like beta-barrel" evidence="2">
    <location>
        <begin position="29"/>
        <end position="195"/>
    </location>
</feature>
<accession>A0A8H7QPB7</accession>
<dbReference type="AlphaFoldDB" id="A0A8H7QPB7"/>
<keyword evidence="4" id="KW-1185">Reference proteome</keyword>
<keyword evidence="1" id="KW-0732">Signal</keyword>
<dbReference type="Gene3D" id="2.30.110.10">
    <property type="entry name" value="Electron Transport, Fmn-binding Protein, Chain A"/>
    <property type="match status" value="1"/>
</dbReference>
<evidence type="ECO:0000256" key="1">
    <source>
        <dbReference type="SAM" id="SignalP"/>
    </source>
</evidence>
<gene>
    <name evidence="3" type="ORF">INT47_000468</name>
</gene>
<dbReference type="SUPFAM" id="SSF50475">
    <property type="entry name" value="FMN-binding split barrel"/>
    <property type="match status" value="1"/>
</dbReference>
<proteinExistence type="predicted"/>
<dbReference type="Proteomes" id="UP000603453">
    <property type="component" value="Unassembled WGS sequence"/>
</dbReference>
<organism evidence="3 4">
    <name type="scientific">Mucor saturninus</name>
    <dbReference type="NCBI Taxonomy" id="64648"/>
    <lineage>
        <taxon>Eukaryota</taxon>
        <taxon>Fungi</taxon>
        <taxon>Fungi incertae sedis</taxon>
        <taxon>Mucoromycota</taxon>
        <taxon>Mucoromycotina</taxon>
        <taxon>Mucoromycetes</taxon>
        <taxon>Mucorales</taxon>
        <taxon>Mucorineae</taxon>
        <taxon>Mucoraceae</taxon>
        <taxon>Mucor</taxon>
    </lineage>
</organism>
<dbReference type="Pfam" id="PF13883">
    <property type="entry name" value="CREG_beta-barrel"/>
    <property type="match status" value="1"/>
</dbReference>
<reference evidence="3" key="1">
    <citation type="submission" date="2020-12" db="EMBL/GenBank/DDBJ databases">
        <title>Metabolic potential, ecology and presence of endohyphal bacteria is reflected in genomic diversity of Mucoromycotina.</title>
        <authorList>
            <person name="Muszewska A."/>
            <person name="Okrasinska A."/>
            <person name="Steczkiewicz K."/>
            <person name="Drgas O."/>
            <person name="Orlowska M."/>
            <person name="Perlinska-Lenart U."/>
            <person name="Aleksandrzak-Piekarczyk T."/>
            <person name="Szatraj K."/>
            <person name="Zielenkiewicz U."/>
            <person name="Pilsyk S."/>
            <person name="Malc E."/>
            <person name="Mieczkowski P."/>
            <person name="Kruszewska J.S."/>
            <person name="Biernat P."/>
            <person name="Pawlowska J."/>
        </authorList>
    </citation>
    <scope>NUCLEOTIDE SEQUENCE</scope>
    <source>
        <strain evidence="3">WA0000017839</strain>
    </source>
</reference>
<evidence type="ECO:0000313" key="3">
    <source>
        <dbReference type="EMBL" id="KAG2195315.1"/>
    </source>
</evidence>
<feature type="signal peptide" evidence="1">
    <location>
        <begin position="1"/>
        <end position="19"/>
    </location>
</feature>